<dbReference type="Gene3D" id="3.30.1380.10">
    <property type="match status" value="1"/>
</dbReference>
<sequence>MIKLLKYIGYLLTAALLTLFTQIGGLIYLLLLPIVPLLTRSFSTRWKKHLLNIGIHFVSYLAIILLVLPPIARYFGRVPLPINSHAGIKPLNTFTWLCNRHYVRPQLIHILQTVSKQLRKQYPATIIAYMDANFPFKKGYPLWPHLSHNDGKKIDLAFLYKDATTQKYLPQTAKSLIGYGGCETPRKGEYNVAKICAQQGFWQYNILRRIYPKWLQKNIDIDVPRTRKMMQLFAFQPQVQVMYMEPYLKTRWGVNYAKIGFHGCQAVRHDDHLHVSVY</sequence>
<dbReference type="RefSeq" id="WP_002703274.1">
    <property type="nucleotide sequence ID" value="NZ_AAWS01000053.1"/>
</dbReference>
<gene>
    <name evidence="2" type="ORF">M23134_06761</name>
</gene>
<protein>
    <submittedName>
        <fullName evidence="2">Uncharacterized protein</fullName>
    </submittedName>
</protein>
<evidence type="ECO:0000313" key="2">
    <source>
        <dbReference type="EMBL" id="EAY25165.1"/>
    </source>
</evidence>
<comment type="caution">
    <text evidence="2">The sequence shown here is derived from an EMBL/GenBank/DDBJ whole genome shotgun (WGS) entry which is preliminary data.</text>
</comment>
<dbReference type="EMBL" id="AAWS01000053">
    <property type="protein sequence ID" value="EAY25165.1"/>
    <property type="molecule type" value="Genomic_DNA"/>
</dbReference>
<dbReference type="InterPro" id="IPR009045">
    <property type="entry name" value="Zn_M74/Hedgehog-like"/>
</dbReference>
<evidence type="ECO:0000313" key="3">
    <source>
        <dbReference type="Proteomes" id="UP000004095"/>
    </source>
</evidence>
<name>A1ZWN3_MICM2</name>
<reference evidence="2 3" key="1">
    <citation type="submission" date="2007-01" db="EMBL/GenBank/DDBJ databases">
        <authorList>
            <person name="Haygood M."/>
            <person name="Podell S."/>
            <person name="Anderson C."/>
            <person name="Hopkinson B."/>
            <person name="Roe K."/>
            <person name="Barbeau K."/>
            <person name="Gaasterland T."/>
            <person name="Ferriera S."/>
            <person name="Johnson J."/>
            <person name="Kravitz S."/>
            <person name="Beeson K."/>
            <person name="Sutton G."/>
            <person name="Rogers Y.-H."/>
            <person name="Friedman R."/>
            <person name="Frazier M."/>
            <person name="Venter J.C."/>
        </authorList>
    </citation>
    <scope>NUCLEOTIDE SEQUENCE [LARGE SCALE GENOMIC DNA]</scope>
    <source>
        <strain evidence="2 3">ATCC 23134</strain>
    </source>
</reference>
<organism evidence="2 3">
    <name type="scientific">Microscilla marina ATCC 23134</name>
    <dbReference type="NCBI Taxonomy" id="313606"/>
    <lineage>
        <taxon>Bacteria</taxon>
        <taxon>Pseudomonadati</taxon>
        <taxon>Bacteroidota</taxon>
        <taxon>Cytophagia</taxon>
        <taxon>Cytophagales</taxon>
        <taxon>Microscillaceae</taxon>
        <taxon>Microscilla</taxon>
    </lineage>
</organism>
<dbReference type="AlphaFoldDB" id="A1ZWN3"/>
<proteinExistence type="predicted"/>
<feature type="transmembrane region" description="Helical" evidence="1">
    <location>
        <begin position="50"/>
        <end position="68"/>
    </location>
</feature>
<feature type="transmembrane region" description="Helical" evidence="1">
    <location>
        <begin position="7"/>
        <end position="30"/>
    </location>
</feature>
<keyword evidence="1" id="KW-0812">Transmembrane</keyword>
<keyword evidence="1" id="KW-1133">Transmembrane helix</keyword>
<accession>A1ZWN3</accession>
<keyword evidence="1" id="KW-0472">Membrane</keyword>
<dbReference type="eggNOG" id="ENOG502Z81J">
    <property type="taxonomic scope" value="Bacteria"/>
</dbReference>
<dbReference type="Proteomes" id="UP000004095">
    <property type="component" value="Unassembled WGS sequence"/>
</dbReference>
<dbReference type="SUPFAM" id="SSF55166">
    <property type="entry name" value="Hedgehog/DD-peptidase"/>
    <property type="match status" value="1"/>
</dbReference>
<keyword evidence="3" id="KW-1185">Reference proteome</keyword>
<dbReference type="OrthoDB" id="655954at2"/>
<evidence type="ECO:0000256" key="1">
    <source>
        <dbReference type="SAM" id="Phobius"/>
    </source>
</evidence>